<evidence type="ECO:0000313" key="3">
    <source>
        <dbReference type="Proteomes" id="UP000254631"/>
    </source>
</evidence>
<feature type="region of interest" description="Disordered" evidence="1">
    <location>
        <begin position="1"/>
        <end position="21"/>
    </location>
</feature>
<feature type="compositionally biased region" description="Polar residues" evidence="1">
    <location>
        <begin position="11"/>
        <end position="21"/>
    </location>
</feature>
<evidence type="ECO:0000313" key="2">
    <source>
        <dbReference type="EMBL" id="STX80141.1"/>
    </source>
</evidence>
<name>A0A378K9I2_LEGPN</name>
<organism evidence="2 3">
    <name type="scientific">Legionella pneumophila</name>
    <dbReference type="NCBI Taxonomy" id="446"/>
    <lineage>
        <taxon>Bacteria</taxon>
        <taxon>Pseudomonadati</taxon>
        <taxon>Pseudomonadota</taxon>
        <taxon>Gammaproteobacteria</taxon>
        <taxon>Legionellales</taxon>
        <taxon>Legionellaceae</taxon>
        <taxon>Legionella</taxon>
    </lineage>
</organism>
<proteinExistence type="predicted"/>
<dbReference type="AlphaFoldDB" id="A0A378K9I2"/>
<gene>
    <name evidence="2" type="ORF">NCTC12000_02149</name>
</gene>
<accession>A0A378K9I2</accession>
<dbReference type="Proteomes" id="UP000254631">
    <property type="component" value="Unassembled WGS sequence"/>
</dbReference>
<protein>
    <submittedName>
        <fullName evidence="2">Uncharacterized protein</fullName>
    </submittedName>
</protein>
<evidence type="ECO:0000256" key="1">
    <source>
        <dbReference type="SAM" id="MobiDB-lite"/>
    </source>
</evidence>
<dbReference type="EMBL" id="UGOL01000001">
    <property type="protein sequence ID" value="STX80141.1"/>
    <property type="molecule type" value="Genomic_DNA"/>
</dbReference>
<reference evidence="2 3" key="1">
    <citation type="submission" date="2018-06" db="EMBL/GenBank/DDBJ databases">
        <authorList>
            <consortium name="Pathogen Informatics"/>
            <person name="Doyle S."/>
        </authorList>
    </citation>
    <scope>NUCLEOTIDE SEQUENCE [LARGE SCALE GENOMIC DNA]</scope>
    <source>
        <strain evidence="2 3">NCTC12000</strain>
    </source>
</reference>
<sequence length="37" mass="4430">MAMYQDIDPINQPNKDPNELMNEQSTTHFYLDKQVLF</sequence>